<evidence type="ECO:0000256" key="1">
    <source>
        <dbReference type="SAM" id="Coils"/>
    </source>
</evidence>
<accession>A0A2H3BY98</accession>
<name>A0A2H3BY98_9AGAR</name>
<organism evidence="2 3">
    <name type="scientific">Armillaria solidipes</name>
    <dbReference type="NCBI Taxonomy" id="1076256"/>
    <lineage>
        <taxon>Eukaryota</taxon>
        <taxon>Fungi</taxon>
        <taxon>Dikarya</taxon>
        <taxon>Basidiomycota</taxon>
        <taxon>Agaricomycotina</taxon>
        <taxon>Agaricomycetes</taxon>
        <taxon>Agaricomycetidae</taxon>
        <taxon>Agaricales</taxon>
        <taxon>Marasmiineae</taxon>
        <taxon>Physalacriaceae</taxon>
        <taxon>Armillaria</taxon>
    </lineage>
</organism>
<feature type="coiled-coil region" evidence="1">
    <location>
        <begin position="38"/>
        <end position="65"/>
    </location>
</feature>
<keyword evidence="3" id="KW-1185">Reference proteome</keyword>
<sequence>MSGRTYAGNSYSPQVTLTSLASLVSSLKQQQEVQSIEIGRIKNRIQSLEKENEDLRAENSDLWNEINKIKGPRFPPDLFDRFVDFLHHDNEALKACSLVCRAWIPASRFHLFEWLSFDIVRPIYARNKGSYEDKVKLLDSSFCTLFKHVREIHISGFMPDGYPIPIPSWLQPLGKYLNRFTSVTVLHLLSMSTSSIRYILDASSFTSRITNMMLEQTVCSTFNDLPYMLSFFSRLERLHYEVHFRDMSNDLCPYCVMENSADRYAETLAIDDSPPPPPATLQVISSQDSLLVGISCYSAATSALYHWLCVSDHTYLRTLMLGYLSHKNRDEIIALSSYLRGPGATLKHIRLGFETEGAIDIFSDEFESLSRCACLETLHITGGIWSYDTTRKTFHRSLVRLPKLFLSLPTASMKKIIFDISTESPWSPHPNSPQRPNSHDFSTIDHLLHRFSVLEEITFRVDNWQGASLHILRDRLSKCEKKGILRIVRLDLFNSMEMVG</sequence>
<gene>
    <name evidence="2" type="ORF">ARMSODRAFT_1084860</name>
</gene>
<dbReference type="AlphaFoldDB" id="A0A2H3BY98"/>
<dbReference type="Proteomes" id="UP000218334">
    <property type="component" value="Unassembled WGS sequence"/>
</dbReference>
<reference evidence="3" key="1">
    <citation type="journal article" date="2017" name="Nat. Ecol. Evol.">
        <title>Genome expansion and lineage-specific genetic innovations in the forest pathogenic fungi Armillaria.</title>
        <authorList>
            <person name="Sipos G."/>
            <person name="Prasanna A.N."/>
            <person name="Walter M.C."/>
            <person name="O'Connor E."/>
            <person name="Balint B."/>
            <person name="Krizsan K."/>
            <person name="Kiss B."/>
            <person name="Hess J."/>
            <person name="Varga T."/>
            <person name="Slot J."/>
            <person name="Riley R."/>
            <person name="Boka B."/>
            <person name="Rigling D."/>
            <person name="Barry K."/>
            <person name="Lee J."/>
            <person name="Mihaltcheva S."/>
            <person name="LaButti K."/>
            <person name="Lipzen A."/>
            <person name="Waldron R."/>
            <person name="Moloney N.M."/>
            <person name="Sperisen C."/>
            <person name="Kredics L."/>
            <person name="Vagvoelgyi C."/>
            <person name="Patrignani A."/>
            <person name="Fitzpatrick D."/>
            <person name="Nagy I."/>
            <person name="Doyle S."/>
            <person name="Anderson J.B."/>
            <person name="Grigoriev I.V."/>
            <person name="Gueldener U."/>
            <person name="Muensterkoetter M."/>
            <person name="Nagy L.G."/>
        </authorList>
    </citation>
    <scope>NUCLEOTIDE SEQUENCE [LARGE SCALE GENOMIC DNA]</scope>
    <source>
        <strain evidence="3">28-4</strain>
    </source>
</reference>
<evidence type="ECO:0000313" key="2">
    <source>
        <dbReference type="EMBL" id="PBK69567.1"/>
    </source>
</evidence>
<evidence type="ECO:0000313" key="3">
    <source>
        <dbReference type="Proteomes" id="UP000218334"/>
    </source>
</evidence>
<protein>
    <recommendedName>
        <fullName evidence="4">F-box domain-containing protein</fullName>
    </recommendedName>
</protein>
<keyword evidence="1" id="KW-0175">Coiled coil</keyword>
<proteinExistence type="predicted"/>
<evidence type="ECO:0008006" key="4">
    <source>
        <dbReference type="Google" id="ProtNLM"/>
    </source>
</evidence>
<dbReference type="CDD" id="cd14686">
    <property type="entry name" value="bZIP"/>
    <property type="match status" value="1"/>
</dbReference>
<dbReference type="EMBL" id="KZ293429">
    <property type="protein sequence ID" value="PBK69567.1"/>
    <property type="molecule type" value="Genomic_DNA"/>
</dbReference>